<dbReference type="GO" id="GO:0016567">
    <property type="term" value="P:protein ubiquitination"/>
    <property type="evidence" value="ECO:0007669"/>
    <property type="project" value="InterPro"/>
</dbReference>
<dbReference type="InterPro" id="IPR008974">
    <property type="entry name" value="TRAF-like"/>
</dbReference>
<evidence type="ECO:0000256" key="1">
    <source>
        <dbReference type="SAM" id="MobiDB-lite"/>
    </source>
</evidence>
<evidence type="ECO:0000259" key="2">
    <source>
        <dbReference type="PROSITE" id="PS50144"/>
    </source>
</evidence>
<dbReference type="InterPro" id="IPR002083">
    <property type="entry name" value="MATH/TRAF_dom"/>
</dbReference>
<keyword evidence="4" id="KW-1185">Reference proteome</keyword>
<gene>
    <name evidence="3" type="ORF">PVAP13_6KG068000</name>
</gene>
<name>A0A8T0R9Q2_PANVG</name>
<evidence type="ECO:0000313" key="3">
    <source>
        <dbReference type="EMBL" id="KAG2581653.1"/>
    </source>
</evidence>
<accession>A0A8T0R9Q2</accession>
<dbReference type="SUPFAM" id="SSF49599">
    <property type="entry name" value="TRAF domain-like"/>
    <property type="match status" value="1"/>
</dbReference>
<dbReference type="PANTHER" id="PTHR26379:SF282">
    <property type="entry name" value="OS04G0433000 PROTEIN"/>
    <property type="match status" value="1"/>
</dbReference>
<dbReference type="InterPro" id="IPR045005">
    <property type="entry name" value="BPM1-6"/>
</dbReference>
<organism evidence="3 4">
    <name type="scientific">Panicum virgatum</name>
    <name type="common">Blackwell switchgrass</name>
    <dbReference type="NCBI Taxonomy" id="38727"/>
    <lineage>
        <taxon>Eukaryota</taxon>
        <taxon>Viridiplantae</taxon>
        <taxon>Streptophyta</taxon>
        <taxon>Embryophyta</taxon>
        <taxon>Tracheophyta</taxon>
        <taxon>Spermatophyta</taxon>
        <taxon>Magnoliopsida</taxon>
        <taxon>Liliopsida</taxon>
        <taxon>Poales</taxon>
        <taxon>Poaceae</taxon>
        <taxon>PACMAD clade</taxon>
        <taxon>Panicoideae</taxon>
        <taxon>Panicodae</taxon>
        <taxon>Paniceae</taxon>
        <taxon>Panicinae</taxon>
        <taxon>Panicum</taxon>
        <taxon>Panicum sect. Hiantes</taxon>
    </lineage>
</organism>
<comment type="caution">
    <text evidence="3">The sequence shown here is derived from an EMBL/GenBank/DDBJ whole genome shotgun (WGS) entry which is preliminary data.</text>
</comment>
<dbReference type="AlphaFoldDB" id="A0A8T0R9Q2"/>
<feature type="region of interest" description="Disordered" evidence="1">
    <location>
        <begin position="197"/>
        <end position="226"/>
    </location>
</feature>
<feature type="domain" description="MATH" evidence="2">
    <location>
        <begin position="28"/>
        <end position="174"/>
    </location>
</feature>
<dbReference type="OrthoDB" id="691578at2759"/>
<proteinExistence type="predicted"/>
<dbReference type="PROSITE" id="PS50144">
    <property type="entry name" value="MATH"/>
    <property type="match status" value="1"/>
</dbReference>
<sequence>MSAAQPLLSAAVRQLSRSASGVVVKPARGFQVFRVDGYSWTKALPAGERISSENFTVGGRDWKIDYYPNGSGSCSGHISLHLRLDEYERQRVGAQYRFSLLGPSGAAAYELPAATGVFTCPGAGGGEYYTTADDEPEEELVVGCGYAEFIATDELEVRRETLLKDDCLAIRCDVAVVEVEALSLGRKFRQRAPKLNLNYSDDDEDSGDDQAASRRSRSRRQPDDREYIRQCLAEQRHRA</sequence>
<dbReference type="CDD" id="cd00121">
    <property type="entry name" value="MATH"/>
    <property type="match status" value="1"/>
</dbReference>
<dbReference type="PANTHER" id="PTHR26379">
    <property type="entry name" value="BTB/POZ AND MATH DOMAIN-CONTAINING PROTEIN 1"/>
    <property type="match status" value="1"/>
</dbReference>
<dbReference type="Gene3D" id="2.60.210.10">
    <property type="entry name" value="Apoptosis, Tumor Necrosis Factor Receptor Associated Protein 2, Chain A"/>
    <property type="match status" value="1"/>
</dbReference>
<protein>
    <recommendedName>
        <fullName evidence="2">MATH domain-containing protein</fullName>
    </recommendedName>
</protein>
<dbReference type="Pfam" id="PF22486">
    <property type="entry name" value="MATH_2"/>
    <property type="match status" value="1"/>
</dbReference>
<evidence type="ECO:0000313" key="4">
    <source>
        <dbReference type="Proteomes" id="UP000823388"/>
    </source>
</evidence>
<reference evidence="3" key="1">
    <citation type="submission" date="2020-05" db="EMBL/GenBank/DDBJ databases">
        <title>WGS assembly of Panicum virgatum.</title>
        <authorList>
            <person name="Lovell J.T."/>
            <person name="Jenkins J."/>
            <person name="Shu S."/>
            <person name="Juenger T.E."/>
            <person name="Schmutz J."/>
        </authorList>
    </citation>
    <scope>NUCLEOTIDE SEQUENCE</scope>
    <source>
        <strain evidence="3">AP13</strain>
    </source>
</reference>
<dbReference type="Proteomes" id="UP000823388">
    <property type="component" value="Chromosome 6K"/>
</dbReference>
<dbReference type="EMBL" id="CM029047">
    <property type="protein sequence ID" value="KAG2581653.1"/>
    <property type="molecule type" value="Genomic_DNA"/>
</dbReference>